<keyword evidence="7" id="KW-1185">Reference proteome</keyword>
<dbReference type="InterPro" id="IPR000889">
    <property type="entry name" value="Glutathione_peroxidase"/>
</dbReference>
<protein>
    <recommendedName>
        <fullName evidence="4">Glutathione peroxidase</fullName>
    </recommendedName>
</protein>
<feature type="region of interest" description="Disordered" evidence="5">
    <location>
        <begin position="161"/>
        <end position="180"/>
    </location>
</feature>
<dbReference type="RefSeq" id="WP_189694864.1">
    <property type="nucleotide sequence ID" value="NZ_BNCM01000014.1"/>
</dbReference>
<evidence type="ECO:0000256" key="2">
    <source>
        <dbReference type="ARBA" id="ARBA00022559"/>
    </source>
</evidence>
<evidence type="ECO:0000256" key="3">
    <source>
        <dbReference type="ARBA" id="ARBA00023002"/>
    </source>
</evidence>
<dbReference type="InterPro" id="IPR029760">
    <property type="entry name" value="GPX_CS"/>
</dbReference>
<evidence type="ECO:0000256" key="4">
    <source>
        <dbReference type="RuleBase" id="RU000499"/>
    </source>
</evidence>
<dbReference type="GO" id="GO:0004601">
    <property type="term" value="F:peroxidase activity"/>
    <property type="evidence" value="ECO:0007669"/>
    <property type="project" value="UniProtKB-KW"/>
</dbReference>
<dbReference type="PRINTS" id="PR01011">
    <property type="entry name" value="GLUTPROXDASE"/>
</dbReference>
<accession>A0ABS1JX65</accession>
<dbReference type="PROSITE" id="PS00763">
    <property type="entry name" value="GLUTATHIONE_PEROXID_2"/>
    <property type="match status" value="1"/>
</dbReference>
<comment type="caution">
    <text evidence="6">The sequence shown here is derived from an EMBL/GenBank/DDBJ whole genome shotgun (WGS) entry which is preliminary data.</text>
</comment>
<evidence type="ECO:0000313" key="7">
    <source>
        <dbReference type="Proteomes" id="UP000639051"/>
    </source>
</evidence>
<dbReference type="PANTHER" id="PTHR11592:SF40">
    <property type="entry name" value="THIOREDOXIN_GLUTATHIONE PEROXIDASE BTUE"/>
    <property type="match status" value="1"/>
</dbReference>
<organism evidence="6 7">
    <name type="scientific">Sinomonas cellulolyticus</name>
    <dbReference type="NCBI Taxonomy" id="2801916"/>
    <lineage>
        <taxon>Bacteria</taxon>
        <taxon>Bacillati</taxon>
        <taxon>Actinomycetota</taxon>
        <taxon>Actinomycetes</taxon>
        <taxon>Micrococcales</taxon>
        <taxon>Micrococcaceae</taxon>
        <taxon>Sinomonas</taxon>
    </lineage>
</organism>
<gene>
    <name evidence="6" type="ORF">JJE72_00210</name>
</gene>
<dbReference type="Pfam" id="PF00255">
    <property type="entry name" value="GSHPx"/>
    <property type="match status" value="1"/>
</dbReference>
<dbReference type="Gene3D" id="3.40.30.10">
    <property type="entry name" value="Glutaredoxin"/>
    <property type="match status" value="1"/>
</dbReference>
<dbReference type="EMBL" id="JAERRC010000001">
    <property type="protein sequence ID" value="MBL0703926.1"/>
    <property type="molecule type" value="Genomic_DNA"/>
</dbReference>
<proteinExistence type="inferred from homology"/>
<dbReference type="InterPro" id="IPR036249">
    <property type="entry name" value="Thioredoxin-like_sf"/>
</dbReference>
<keyword evidence="2 4" id="KW-0575">Peroxidase</keyword>
<dbReference type="PROSITE" id="PS51355">
    <property type="entry name" value="GLUTATHIONE_PEROXID_3"/>
    <property type="match status" value="1"/>
</dbReference>
<evidence type="ECO:0000256" key="5">
    <source>
        <dbReference type="SAM" id="MobiDB-lite"/>
    </source>
</evidence>
<feature type="compositionally biased region" description="Basic and acidic residues" evidence="5">
    <location>
        <begin position="170"/>
        <end position="180"/>
    </location>
</feature>
<dbReference type="CDD" id="cd00340">
    <property type="entry name" value="GSH_Peroxidase"/>
    <property type="match status" value="1"/>
</dbReference>
<evidence type="ECO:0000256" key="1">
    <source>
        <dbReference type="ARBA" id="ARBA00006926"/>
    </source>
</evidence>
<dbReference type="PANTHER" id="PTHR11592">
    <property type="entry name" value="GLUTATHIONE PEROXIDASE"/>
    <property type="match status" value="1"/>
</dbReference>
<sequence length="180" mass="19834">MDLDGIGVTTLDGRSTTFGEWAGKTRLVVNVASRCGLAPQYEQLEELQKRYGDRGFTVLGFPSNQFLQEYLHAEKIAQYCSARWGVTFPMMAKVRVNGRGQHPLYRELTRVADASGKAGRIQWNFEKFLVMPSGDVHRFRPHTLPDDPAIVGLIEEALAGAEAPAPARPGSDRTELGSGD</sequence>
<reference evidence="6 7" key="1">
    <citation type="submission" date="2021-01" db="EMBL/GenBank/DDBJ databases">
        <title>Genome public.</title>
        <authorList>
            <person name="Liu C."/>
            <person name="Sun Q."/>
        </authorList>
    </citation>
    <scope>NUCLEOTIDE SEQUENCE [LARGE SCALE GENOMIC DNA]</scope>
    <source>
        <strain evidence="6 7">JC656</strain>
    </source>
</reference>
<dbReference type="Proteomes" id="UP000639051">
    <property type="component" value="Unassembled WGS sequence"/>
</dbReference>
<keyword evidence="3 4" id="KW-0560">Oxidoreductase</keyword>
<dbReference type="SUPFAM" id="SSF52833">
    <property type="entry name" value="Thioredoxin-like"/>
    <property type="match status" value="1"/>
</dbReference>
<comment type="similarity">
    <text evidence="1 4">Belongs to the glutathione peroxidase family.</text>
</comment>
<evidence type="ECO:0000313" key="6">
    <source>
        <dbReference type="EMBL" id="MBL0703926.1"/>
    </source>
</evidence>
<dbReference type="PIRSF" id="PIRSF000303">
    <property type="entry name" value="Glutathion_perox"/>
    <property type="match status" value="1"/>
</dbReference>
<name>A0ABS1JX65_9MICC</name>